<reference evidence="1 2" key="1">
    <citation type="submission" date="2013-11" db="EMBL/GenBank/DDBJ databases">
        <title>Genome sequencing of Stegodyphus mimosarum.</title>
        <authorList>
            <person name="Bechsgaard J."/>
        </authorList>
    </citation>
    <scope>NUCLEOTIDE SEQUENCE [LARGE SCALE GENOMIC DNA]</scope>
</reference>
<sequence>RISIIAHSLTKLSKDYKGHIKIFCGSCEKTIPVKVIKEQRKQSSVKISQLDPEDETLKSAFLNDETAALEETQPINAKSSVVVENIYNFPTTIHLKDTIPRIP</sequence>
<accession>A0A087SV20</accession>
<feature type="non-terminal residue" evidence="1">
    <location>
        <position position="103"/>
    </location>
</feature>
<evidence type="ECO:0000313" key="1">
    <source>
        <dbReference type="EMBL" id="KFM56709.1"/>
    </source>
</evidence>
<dbReference type="EMBL" id="KK112089">
    <property type="protein sequence ID" value="KFM56709.1"/>
    <property type="molecule type" value="Genomic_DNA"/>
</dbReference>
<proteinExistence type="predicted"/>
<name>A0A087SV20_STEMI</name>
<dbReference type="Proteomes" id="UP000054359">
    <property type="component" value="Unassembled WGS sequence"/>
</dbReference>
<gene>
    <name evidence="1" type="ORF">X975_25829</name>
</gene>
<evidence type="ECO:0000313" key="2">
    <source>
        <dbReference type="Proteomes" id="UP000054359"/>
    </source>
</evidence>
<organism evidence="1 2">
    <name type="scientific">Stegodyphus mimosarum</name>
    <name type="common">African social velvet spider</name>
    <dbReference type="NCBI Taxonomy" id="407821"/>
    <lineage>
        <taxon>Eukaryota</taxon>
        <taxon>Metazoa</taxon>
        <taxon>Ecdysozoa</taxon>
        <taxon>Arthropoda</taxon>
        <taxon>Chelicerata</taxon>
        <taxon>Arachnida</taxon>
        <taxon>Araneae</taxon>
        <taxon>Araneomorphae</taxon>
        <taxon>Entelegynae</taxon>
        <taxon>Eresoidea</taxon>
        <taxon>Eresidae</taxon>
        <taxon>Stegodyphus</taxon>
    </lineage>
</organism>
<feature type="non-terminal residue" evidence="1">
    <location>
        <position position="1"/>
    </location>
</feature>
<dbReference type="AlphaFoldDB" id="A0A087SV20"/>
<protein>
    <submittedName>
        <fullName evidence="1">Uncharacterized protein</fullName>
    </submittedName>
</protein>
<keyword evidence="2" id="KW-1185">Reference proteome</keyword>